<gene>
    <name evidence="1" type="ORF">DRF59_00080</name>
</gene>
<organism evidence="1 2">
    <name type="scientific">Chryseobacterium flavum</name>
    <dbReference type="NCBI Taxonomy" id="415851"/>
    <lineage>
        <taxon>Bacteria</taxon>
        <taxon>Pseudomonadati</taxon>
        <taxon>Bacteroidota</taxon>
        <taxon>Flavobacteriia</taxon>
        <taxon>Flavobacteriales</taxon>
        <taxon>Weeksellaceae</taxon>
        <taxon>Chryseobacterium group</taxon>
        <taxon>Chryseobacterium</taxon>
    </lineage>
</organism>
<evidence type="ECO:0000313" key="1">
    <source>
        <dbReference type="EMBL" id="REC69309.1"/>
    </source>
</evidence>
<protein>
    <submittedName>
        <fullName evidence="1">Uncharacterized protein</fullName>
    </submittedName>
</protein>
<accession>A0A3D9CUA7</accession>
<comment type="caution">
    <text evidence="1">The sequence shown here is derived from an EMBL/GenBank/DDBJ whole genome shotgun (WGS) entry which is preliminary data.</text>
</comment>
<dbReference type="AlphaFoldDB" id="A0A3D9CUA7"/>
<sequence>MIGITISGGINQAEAKTLKGTQPVKHIEMVSDSASIIQLKKELSKLKPLDPDTFKSKIKKEISGFTLAEVEAYNEPETGSSCTAQYINGEKSVYLMITDGAGKAASQVAESLISNLDFKQYVTPDSKTKIIDFKGYPAFFDESMYAEDKFVSIQYLEGKRYYITGTGNNITLEELKAILEKFSL</sequence>
<name>A0A3D9CUA7_9FLAO</name>
<dbReference type="EMBL" id="QNUE01000001">
    <property type="protein sequence ID" value="REC69309.1"/>
    <property type="molecule type" value="Genomic_DNA"/>
</dbReference>
<proteinExistence type="predicted"/>
<dbReference type="Proteomes" id="UP000256769">
    <property type="component" value="Unassembled WGS sequence"/>
</dbReference>
<reference evidence="1 2" key="1">
    <citation type="journal article" date="2007" name="Int. J. Syst. Evol. Microbiol.">
        <title>Chryseobacterium flavum sp. nov., isolated from polluted soil.</title>
        <authorList>
            <person name="Zhou Y."/>
            <person name="Dong J."/>
            <person name="Wang X."/>
            <person name="Huang X."/>
            <person name="Zhang K.Y."/>
            <person name="Zhang Y.Q."/>
            <person name="Guo Y.F."/>
            <person name="Lai R."/>
            <person name="Li W.J."/>
        </authorList>
    </citation>
    <scope>NUCLEOTIDE SEQUENCE [LARGE SCALE GENOMIC DNA]</scope>
    <source>
        <strain evidence="1 2">KCTC 12877</strain>
    </source>
</reference>
<evidence type="ECO:0000313" key="2">
    <source>
        <dbReference type="Proteomes" id="UP000256769"/>
    </source>
</evidence>
<keyword evidence="2" id="KW-1185">Reference proteome</keyword>